<dbReference type="Gene3D" id="3.40.50.720">
    <property type="entry name" value="NAD(P)-binding Rossmann-like Domain"/>
    <property type="match status" value="1"/>
</dbReference>
<organism evidence="2 3">
    <name type="scientific">Microbacterium lacticum</name>
    <dbReference type="NCBI Taxonomy" id="33885"/>
    <lineage>
        <taxon>Bacteria</taxon>
        <taxon>Bacillati</taxon>
        <taxon>Actinomycetota</taxon>
        <taxon>Actinomycetes</taxon>
        <taxon>Micrococcales</taxon>
        <taxon>Microbacteriaceae</taxon>
        <taxon>Microbacterium</taxon>
    </lineage>
</organism>
<dbReference type="Proteomes" id="UP000319804">
    <property type="component" value="Unassembled WGS sequence"/>
</dbReference>
<dbReference type="InterPro" id="IPR022291">
    <property type="entry name" value="Bacteriocin_synth_cyclodeHase"/>
</dbReference>
<dbReference type="EMBL" id="VFPS01000001">
    <property type="protein sequence ID" value="TQN00799.1"/>
    <property type="molecule type" value="Genomic_DNA"/>
</dbReference>
<comment type="caution">
    <text evidence="2">The sequence shown here is derived from an EMBL/GenBank/DDBJ whole genome shotgun (WGS) entry which is preliminary data.</text>
</comment>
<feature type="region of interest" description="Disordered" evidence="1">
    <location>
        <begin position="268"/>
        <end position="294"/>
    </location>
</feature>
<evidence type="ECO:0000313" key="3">
    <source>
        <dbReference type="Proteomes" id="UP000319804"/>
    </source>
</evidence>
<keyword evidence="3" id="KW-1185">Reference proteome</keyword>
<name>A0A543L0E5_9MICO</name>
<feature type="compositionally biased region" description="Low complexity" evidence="1">
    <location>
        <begin position="279"/>
        <end position="294"/>
    </location>
</feature>
<evidence type="ECO:0000256" key="1">
    <source>
        <dbReference type="SAM" id="MobiDB-lite"/>
    </source>
</evidence>
<dbReference type="AlphaFoldDB" id="A0A543L0E5"/>
<evidence type="ECO:0000313" key="2">
    <source>
        <dbReference type="EMBL" id="TQN00799.1"/>
    </source>
</evidence>
<accession>A0A543L0E5</accession>
<reference evidence="2 3" key="1">
    <citation type="submission" date="2019-06" db="EMBL/GenBank/DDBJ databases">
        <title>Sequencing the genomes of 1000 actinobacteria strains.</title>
        <authorList>
            <person name="Klenk H.-P."/>
        </authorList>
    </citation>
    <scope>NUCLEOTIDE SEQUENCE [LARGE SCALE GENOMIC DNA]</scope>
    <source>
        <strain evidence="2 3">DSM 20427</strain>
    </source>
</reference>
<sequence>MLRLAPSHPPLWRTASSMQLGPDGAVRLDDVAPWQEQLLDALTEGIPDAMLLPLARTFGASAEAAERFVAGIGGALAPGPAAPLAVQAELPADVSFAEADALAHGWQAGGLDAVQTTRWRQDAPDPALPMIVVADHLIEPRRAGALLAADIPHLPIVLAGDRVVVGPLVVPGVTACLACLHARRTDADPRWPLVAAQLLGRERVPTDAGLVLEAAVLAARLLRAASTGPVSATALSVTLSCADVRRVWHAHRPHADCLCRSPERTATAAEDGALRDPASRPAPTTTATAFARPA</sequence>
<gene>
    <name evidence="2" type="ORF">FHX68_0920</name>
</gene>
<proteinExistence type="predicted"/>
<protein>
    <submittedName>
        <fullName evidence="2">Bacteriocin biosynthesis cyclodehydratase domain-containing protein</fullName>
    </submittedName>
</protein>
<dbReference type="NCBIfam" id="TIGR03882">
    <property type="entry name" value="cyclo_dehyd_2"/>
    <property type="match status" value="1"/>
</dbReference>